<accession>A0A193SQS3</accession>
<name>A0A193SQS3_9PSED</name>
<evidence type="ECO:0000313" key="2">
    <source>
        <dbReference type="Proteomes" id="UP000239025"/>
    </source>
</evidence>
<dbReference type="EMBL" id="LT963395">
    <property type="protein sequence ID" value="SOS20640.1"/>
    <property type="molecule type" value="Genomic_DNA"/>
</dbReference>
<dbReference type="Proteomes" id="UP000239025">
    <property type="component" value="Chromosome 1"/>
</dbReference>
<gene>
    <name evidence="1" type="ORF">PL963_02703</name>
</gene>
<organism evidence="1 2">
    <name type="scientific">Pseudomonas cerasi</name>
    <dbReference type="NCBI Taxonomy" id="1583341"/>
    <lineage>
        <taxon>Bacteria</taxon>
        <taxon>Pseudomonadati</taxon>
        <taxon>Pseudomonadota</taxon>
        <taxon>Gammaproteobacteria</taxon>
        <taxon>Pseudomonadales</taxon>
        <taxon>Pseudomonadaceae</taxon>
        <taxon>Pseudomonas</taxon>
    </lineage>
</organism>
<dbReference type="AlphaFoldDB" id="A0A193SQS3"/>
<proteinExistence type="predicted"/>
<reference evidence="2" key="1">
    <citation type="submission" date="2017-11" db="EMBL/GenBank/DDBJ databases">
        <authorList>
            <person name="Blom J."/>
        </authorList>
    </citation>
    <scope>NUCLEOTIDE SEQUENCE [LARGE SCALE GENOMIC DNA]</scope>
</reference>
<protein>
    <submittedName>
        <fullName evidence="1">Uncharacterized protein</fullName>
    </submittedName>
</protein>
<keyword evidence="2" id="KW-1185">Reference proteome</keyword>
<evidence type="ECO:0000313" key="1">
    <source>
        <dbReference type="EMBL" id="SOS20640.1"/>
    </source>
</evidence>
<sequence>MKIRCVHLYQPYNVLPVVILAIIPSWAEGACSLSSLSATAAAAGRLAR</sequence>